<dbReference type="Pfam" id="PF00939">
    <property type="entry name" value="Na_sulph_symp"/>
    <property type="match status" value="1"/>
</dbReference>
<evidence type="ECO:0000256" key="5">
    <source>
        <dbReference type="SAM" id="MobiDB-lite"/>
    </source>
</evidence>
<keyword evidence="4 6" id="KW-0472">Membrane</keyword>
<comment type="subcellular location">
    <subcellularLocation>
        <location evidence="1">Membrane</location>
        <topology evidence="1">Multi-pass membrane protein</topology>
    </subcellularLocation>
</comment>
<evidence type="ECO:0000256" key="6">
    <source>
        <dbReference type="SAM" id="Phobius"/>
    </source>
</evidence>
<feature type="transmembrane region" description="Helical" evidence="6">
    <location>
        <begin position="118"/>
        <end position="141"/>
    </location>
</feature>
<dbReference type="eggNOG" id="COG0471">
    <property type="taxonomic scope" value="Bacteria"/>
</dbReference>
<feature type="transmembrane region" description="Helical" evidence="6">
    <location>
        <begin position="381"/>
        <end position="401"/>
    </location>
</feature>
<sequence>MSKHIHGPDYRVATTPPPSLHAPAPRQLALPDVKALTPAQIVKSLLAALILLLWLAPLPESVPPDARATLVVFAAAVWLWIFSSVSDTFVALGAASILVIIGVIDVDDLFAPLGHDIVWLLIGAFIIASAMTTSGVAVRAAVALSAGVTSPRVLVHLLTLAVVCTAFAVPATSGRAALVLPVFAALAGVVPGWLSRVLAIALPSVVLLSAVASLIGAGAHLIADQILAGAGMAGFTFTRWMVLGLPLALVSSHLAAEIILIALSTPSQRRCELSITREALAGGDSLPARLSSAEKRAVAILAVSVLLWFTEPVHGVPPAMVAVLGALLVTSPYLGTEELGTTVKKVPWSLLLFMAATIAISQALISSGAADLLTSWLTPAVPGWVFVLAVIALSSAAHLVIQSRSARSAVLVPIVIAIAPTVGVNPAAAAFISTAAAGFCHSFPASAKPLAIFRGDDANPYYDATDLLRISALLAPMHIAVTAFFAFAVWPFLGLPLFL</sequence>
<feature type="transmembrane region" description="Helical" evidence="6">
    <location>
        <begin position="66"/>
        <end position="82"/>
    </location>
</feature>
<feature type="transmembrane region" description="Helical" evidence="6">
    <location>
        <begin position="348"/>
        <end position="369"/>
    </location>
</feature>
<dbReference type="RefSeq" id="WP_006840068.1">
    <property type="nucleotide sequence ID" value="NZ_GG667192.1"/>
</dbReference>
<feature type="transmembrane region" description="Helical" evidence="6">
    <location>
        <begin position="408"/>
        <end position="432"/>
    </location>
</feature>
<feature type="transmembrane region" description="Helical" evidence="6">
    <location>
        <begin position="201"/>
        <end position="223"/>
    </location>
</feature>
<dbReference type="EMBL" id="ACHJ01000113">
    <property type="protein sequence ID" value="EEI16846.1"/>
    <property type="molecule type" value="Genomic_DNA"/>
</dbReference>
<gene>
    <name evidence="7" type="ORF">HMPREF0298_1342</name>
</gene>
<keyword evidence="2 6" id="KW-0812">Transmembrane</keyword>
<dbReference type="InterPro" id="IPR001898">
    <property type="entry name" value="SLC13A/DASS"/>
</dbReference>
<keyword evidence="3 6" id="KW-1133">Transmembrane helix</keyword>
<accession>C0XSC2</accession>
<dbReference type="Proteomes" id="UP000006196">
    <property type="component" value="Unassembled WGS sequence"/>
</dbReference>
<name>C0XSC2_CORLD</name>
<feature type="transmembrane region" description="Helical" evidence="6">
    <location>
        <begin position="153"/>
        <end position="170"/>
    </location>
</feature>
<feature type="transmembrane region" description="Helical" evidence="6">
    <location>
        <begin position="477"/>
        <end position="498"/>
    </location>
</feature>
<evidence type="ECO:0000256" key="4">
    <source>
        <dbReference type="ARBA" id="ARBA00023136"/>
    </source>
</evidence>
<reference evidence="7" key="1">
    <citation type="submission" date="2009-01" db="EMBL/GenBank/DDBJ databases">
        <authorList>
            <person name="Qin X."/>
            <person name="Bachman B."/>
            <person name="Battles P."/>
            <person name="Bell A."/>
            <person name="Bess C."/>
            <person name="Bickham C."/>
            <person name="Chaboub L."/>
            <person name="Chen D."/>
            <person name="Coyle M."/>
            <person name="Deiros D.R."/>
            <person name="Dinh H."/>
            <person name="Forbes L."/>
            <person name="Fowler G."/>
            <person name="Francisco L."/>
            <person name="Fu Q."/>
            <person name="Gubbala S."/>
            <person name="Hale W."/>
            <person name="Han Y."/>
            <person name="Hemphill L."/>
            <person name="Highlander S.K."/>
            <person name="Hirani K."/>
            <person name="Hogues M."/>
            <person name="Jackson L."/>
            <person name="Jakkamsetti A."/>
            <person name="Javaid M."/>
            <person name="Jiang H."/>
            <person name="Korchina V."/>
            <person name="Kovar C."/>
            <person name="Lara F."/>
            <person name="Lee S."/>
            <person name="Mata R."/>
            <person name="Mathew T."/>
            <person name="Moen C."/>
            <person name="Morales K."/>
            <person name="Munidasa M."/>
            <person name="Nazareth L."/>
            <person name="Ngo R."/>
            <person name="Nguyen L."/>
            <person name="Okwuonu G."/>
            <person name="Ongeri F."/>
            <person name="Patil S."/>
            <person name="Petrosino J."/>
            <person name="Pham C."/>
            <person name="Pham P."/>
            <person name="Pu L.-L."/>
            <person name="Puazo M."/>
            <person name="Raj R."/>
            <person name="Reid J."/>
            <person name="Rouhana J."/>
            <person name="Saada N."/>
            <person name="Shang Y."/>
            <person name="Simmons D."/>
            <person name="Thornton R."/>
            <person name="Warren J."/>
            <person name="Weissenberger G."/>
            <person name="Zhang J."/>
            <person name="Zhang L."/>
            <person name="Zhou C."/>
            <person name="Zhu D."/>
            <person name="Muzny D."/>
            <person name="Worley K."/>
            <person name="Gibbs R."/>
        </authorList>
    </citation>
    <scope>NUCLEOTIDE SEQUENCE [LARGE SCALE GENOMIC DNA]</scope>
    <source>
        <strain evidence="7">DSM 44291</strain>
    </source>
</reference>
<evidence type="ECO:0000313" key="7">
    <source>
        <dbReference type="EMBL" id="EEI16846.1"/>
    </source>
</evidence>
<dbReference type="PANTHER" id="PTHR43652">
    <property type="entry name" value="BASIC AMINO ACID ANTIPORTER YFCC-RELATED"/>
    <property type="match status" value="1"/>
</dbReference>
<dbReference type="HOGENOM" id="CLU_005170_10_0_11"/>
<evidence type="ECO:0000256" key="3">
    <source>
        <dbReference type="ARBA" id="ARBA00022989"/>
    </source>
</evidence>
<dbReference type="InterPro" id="IPR051679">
    <property type="entry name" value="DASS-Related_Transporters"/>
</dbReference>
<evidence type="ECO:0000256" key="1">
    <source>
        <dbReference type="ARBA" id="ARBA00004141"/>
    </source>
</evidence>
<evidence type="ECO:0000313" key="8">
    <source>
        <dbReference type="Proteomes" id="UP000006196"/>
    </source>
</evidence>
<protein>
    <submittedName>
        <fullName evidence="7">Citrate transporter</fullName>
    </submittedName>
</protein>
<feature type="transmembrane region" description="Helical" evidence="6">
    <location>
        <begin position="243"/>
        <end position="263"/>
    </location>
</feature>
<keyword evidence="8" id="KW-1185">Reference proteome</keyword>
<comment type="caution">
    <text evidence="7">The sequence shown here is derived from an EMBL/GenBank/DDBJ whole genome shotgun (WGS) entry which is preliminary data.</text>
</comment>
<dbReference type="AlphaFoldDB" id="C0XSC2"/>
<feature type="transmembrane region" description="Helical" evidence="6">
    <location>
        <begin position="35"/>
        <end position="54"/>
    </location>
</feature>
<feature type="region of interest" description="Disordered" evidence="5">
    <location>
        <begin position="1"/>
        <end position="23"/>
    </location>
</feature>
<dbReference type="OrthoDB" id="9156049at2"/>
<feature type="transmembrane region" description="Helical" evidence="6">
    <location>
        <begin position="176"/>
        <end position="194"/>
    </location>
</feature>
<dbReference type="STRING" id="525263.HMPREF0298_1342"/>
<evidence type="ECO:0000256" key="2">
    <source>
        <dbReference type="ARBA" id="ARBA00022692"/>
    </source>
</evidence>
<dbReference type="PANTHER" id="PTHR43652:SF2">
    <property type="entry name" value="BASIC AMINO ACID ANTIPORTER YFCC-RELATED"/>
    <property type="match status" value="1"/>
</dbReference>
<proteinExistence type="predicted"/>
<dbReference type="GO" id="GO:0005886">
    <property type="term" value="C:plasma membrane"/>
    <property type="evidence" value="ECO:0007669"/>
    <property type="project" value="TreeGrafter"/>
</dbReference>
<organism evidence="7 8">
    <name type="scientific">Corynebacterium lipophiloflavum (strain ATCC 700352 / DSM 44291 / CCUG 37336 / JCM 10383 / DMMZ 1944)</name>
    <dbReference type="NCBI Taxonomy" id="525263"/>
    <lineage>
        <taxon>Bacteria</taxon>
        <taxon>Bacillati</taxon>
        <taxon>Actinomycetota</taxon>
        <taxon>Actinomycetes</taxon>
        <taxon>Mycobacteriales</taxon>
        <taxon>Corynebacteriaceae</taxon>
        <taxon>Corynebacterium</taxon>
    </lineage>
</organism>
<dbReference type="GO" id="GO:0022857">
    <property type="term" value="F:transmembrane transporter activity"/>
    <property type="evidence" value="ECO:0007669"/>
    <property type="project" value="InterPro"/>
</dbReference>